<keyword evidence="1" id="KW-0812">Transmembrane</keyword>
<evidence type="ECO:0000256" key="1">
    <source>
        <dbReference type="SAM" id="Phobius"/>
    </source>
</evidence>
<protein>
    <submittedName>
        <fullName evidence="2">Uncharacterized protein</fullName>
    </submittedName>
</protein>
<organism evidence="2 3">
    <name type="scientific">Ajellomyces capsulatus (strain H88)</name>
    <name type="common">Darling's disease fungus</name>
    <name type="synonym">Histoplasma capsulatum</name>
    <dbReference type="NCBI Taxonomy" id="544711"/>
    <lineage>
        <taxon>Eukaryota</taxon>
        <taxon>Fungi</taxon>
        <taxon>Dikarya</taxon>
        <taxon>Ascomycota</taxon>
        <taxon>Pezizomycotina</taxon>
        <taxon>Eurotiomycetes</taxon>
        <taxon>Eurotiomycetidae</taxon>
        <taxon>Onygenales</taxon>
        <taxon>Ajellomycetaceae</taxon>
        <taxon>Histoplasma</taxon>
    </lineage>
</organism>
<proteinExistence type="predicted"/>
<gene>
    <name evidence="2" type="ORF">I7I53_10945</name>
</gene>
<dbReference type="Proteomes" id="UP000663419">
    <property type="component" value="Chromosome 1"/>
</dbReference>
<feature type="transmembrane region" description="Helical" evidence="1">
    <location>
        <begin position="53"/>
        <end position="75"/>
    </location>
</feature>
<evidence type="ECO:0000313" key="3">
    <source>
        <dbReference type="Proteomes" id="UP000663419"/>
    </source>
</evidence>
<name>A0A8A1LBU2_AJEC8</name>
<feature type="transmembrane region" description="Helical" evidence="1">
    <location>
        <begin position="20"/>
        <end position="41"/>
    </location>
</feature>
<dbReference type="AlphaFoldDB" id="A0A8A1LBU2"/>
<reference evidence="2" key="1">
    <citation type="submission" date="2021-01" db="EMBL/GenBank/DDBJ databases">
        <title>Chromosome-level genome assembly of a human fungal pathogen reveals clustering of transcriptionally co-regulated genes.</title>
        <authorList>
            <person name="Voorhies M."/>
            <person name="Cohen S."/>
            <person name="Shea T.P."/>
            <person name="Petrus S."/>
            <person name="Munoz J.F."/>
            <person name="Poplawski S."/>
            <person name="Goldman W.E."/>
            <person name="Michael T."/>
            <person name="Cuomo C.A."/>
            <person name="Sil A."/>
            <person name="Beyhan S."/>
        </authorList>
    </citation>
    <scope>NUCLEOTIDE SEQUENCE</scope>
    <source>
        <strain evidence="2">H88</strain>
    </source>
</reference>
<accession>A0A8A1LBU2</accession>
<keyword evidence="1" id="KW-1133">Transmembrane helix</keyword>
<keyword evidence="1" id="KW-0472">Membrane</keyword>
<dbReference type="VEuPathDB" id="FungiDB:I7I53_10945"/>
<evidence type="ECO:0000313" key="2">
    <source>
        <dbReference type="EMBL" id="QSS50305.1"/>
    </source>
</evidence>
<sequence length="92" mass="10481">MLSFHGIYLISEIITSCHLHLFNHLTMPCAVLFGIFFMNIQSSSAIMSIDDRCILMIYIISKSLAFLSLLLRLALSYMFHGAPAIYIYLMTI</sequence>
<dbReference type="EMBL" id="CP069102">
    <property type="protein sequence ID" value="QSS50305.1"/>
    <property type="molecule type" value="Genomic_DNA"/>
</dbReference>